<comment type="similarity">
    <text evidence="1">Belongs to the 'GDSL' lipolytic enzyme family.</text>
</comment>
<evidence type="ECO:0000256" key="4">
    <source>
        <dbReference type="SAM" id="SignalP"/>
    </source>
</evidence>
<dbReference type="Proteomes" id="UP001634393">
    <property type="component" value="Unassembled WGS sequence"/>
</dbReference>
<reference evidence="5 6" key="1">
    <citation type="submission" date="2024-12" db="EMBL/GenBank/DDBJ databases">
        <title>The unique morphological basis and parallel evolutionary history of personate flowers in Penstemon.</title>
        <authorList>
            <person name="Depatie T.H."/>
            <person name="Wessinger C.A."/>
        </authorList>
    </citation>
    <scope>NUCLEOTIDE SEQUENCE [LARGE SCALE GENOMIC DNA]</scope>
    <source>
        <strain evidence="5">WTNN_2</strain>
        <tissue evidence="5">Leaf</tissue>
    </source>
</reference>
<evidence type="ECO:0000256" key="2">
    <source>
        <dbReference type="ARBA" id="ARBA00022801"/>
    </source>
</evidence>
<dbReference type="Gene3D" id="3.40.50.1110">
    <property type="entry name" value="SGNH hydrolase"/>
    <property type="match status" value="1"/>
</dbReference>
<dbReference type="GO" id="GO:0016787">
    <property type="term" value="F:hydrolase activity"/>
    <property type="evidence" value="ECO:0007669"/>
    <property type="project" value="UniProtKB-KW"/>
</dbReference>
<dbReference type="InterPro" id="IPR036514">
    <property type="entry name" value="SGNH_hydro_sf"/>
</dbReference>
<evidence type="ECO:0000313" key="6">
    <source>
        <dbReference type="Proteomes" id="UP001634393"/>
    </source>
</evidence>
<keyword evidence="2" id="KW-0378">Hydrolase</keyword>
<dbReference type="Pfam" id="PF00657">
    <property type="entry name" value="Lipase_GDSL"/>
    <property type="match status" value="1"/>
</dbReference>
<proteinExistence type="inferred from homology"/>
<keyword evidence="3" id="KW-0443">Lipid metabolism</keyword>
<feature type="chain" id="PRO_5044800626" evidence="4">
    <location>
        <begin position="21"/>
        <end position="356"/>
    </location>
</feature>
<evidence type="ECO:0000256" key="3">
    <source>
        <dbReference type="ARBA" id="ARBA00022963"/>
    </source>
</evidence>
<dbReference type="CDD" id="cd01837">
    <property type="entry name" value="SGNH_plant_lipase_like"/>
    <property type="match status" value="1"/>
</dbReference>
<evidence type="ECO:0000256" key="1">
    <source>
        <dbReference type="ARBA" id="ARBA00008668"/>
    </source>
</evidence>
<feature type="signal peptide" evidence="4">
    <location>
        <begin position="1"/>
        <end position="20"/>
    </location>
</feature>
<dbReference type="GO" id="GO:0016042">
    <property type="term" value="P:lipid catabolic process"/>
    <property type="evidence" value="ECO:0007669"/>
    <property type="project" value="UniProtKB-KW"/>
</dbReference>
<sequence length="356" mass="38989">MLTVFVALAAVATVAPPVDGTRAFFVFGDSLVDNGNNNYLATPARADSPPYGIDYPSHRPTGRFCNGKNVPDLISEALGAETTLAYLNPELKGNKLLVGANFASAGVGILNDTGVQFAVIIRIHRQLEHFHQYQRRVSSLIGEQQAQELVNKALVLITLGGNDFINNYFLAPITPRRLQFNIQDYCQYLISEYKKILQRLHDLGARRVLVTGTGPMGCAPAEILLRGINGNCAEEPQRASAIFNPSLVQMISGLNKELGSDVFVAVNAVDQIFDSPQAFGFVISNVACCGLGPYNGIGLCNPASRLCQNRDIYVFWDAFHPTERVNRIIVQTIFNGSQKYMSPMNLSTIMELDSRT</sequence>
<dbReference type="PANTHER" id="PTHR45648">
    <property type="entry name" value="GDSL LIPASE/ACYLHYDROLASE FAMILY PROTEIN (AFU_ORTHOLOGUE AFUA_4G14700)"/>
    <property type="match status" value="1"/>
</dbReference>
<dbReference type="PANTHER" id="PTHR45648:SF58">
    <property type="entry name" value="GDSL ESTERASE_LIPASE LTL1-LIKE"/>
    <property type="match status" value="1"/>
</dbReference>
<keyword evidence="6" id="KW-1185">Reference proteome</keyword>
<gene>
    <name evidence="5" type="ORF">ACJIZ3_011914</name>
</gene>
<name>A0ABD3ULR3_9LAMI</name>
<protein>
    <submittedName>
        <fullName evidence="5">Uncharacterized protein</fullName>
    </submittedName>
</protein>
<accession>A0ABD3ULR3</accession>
<dbReference type="SUPFAM" id="SSF52266">
    <property type="entry name" value="SGNH hydrolase"/>
    <property type="match status" value="1"/>
</dbReference>
<keyword evidence="3" id="KW-0442">Lipid degradation</keyword>
<dbReference type="InterPro" id="IPR051058">
    <property type="entry name" value="GDSL_Est/Lipase"/>
</dbReference>
<keyword evidence="4" id="KW-0732">Signal</keyword>
<organism evidence="5 6">
    <name type="scientific">Penstemon smallii</name>
    <dbReference type="NCBI Taxonomy" id="265156"/>
    <lineage>
        <taxon>Eukaryota</taxon>
        <taxon>Viridiplantae</taxon>
        <taxon>Streptophyta</taxon>
        <taxon>Embryophyta</taxon>
        <taxon>Tracheophyta</taxon>
        <taxon>Spermatophyta</taxon>
        <taxon>Magnoliopsida</taxon>
        <taxon>eudicotyledons</taxon>
        <taxon>Gunneridae</taxon>
        <taxon>Pentapetalae</taxon>
        <taxon>asterids</taxon>
        <taxon>lamiids</taxon>
        <taxon>Lamiales</taxon>
        <taxon>Plantaginaceae</taxon>
        <taxon>Cheloneae</taxon>
        <taxon>Penstemon</taxon>
    </lineage>
</organism>
<dbReference type="InterPro" id="IPR001087">
    <property type="entry name" value="GDSL"/>
</dbReference>
<dbReference type="AlphaFoldDB" id="A0ABD3ULR3"/>
<evidence type="ECO:0000313" key="5">
    <source>
        <dbReference type="EMBL" id="KAL3850032.1"/>
    </source>
</evidence>
<dbReference type="InterPro" id="IPR035669">
    <property type="entry name" value="SGNH_plant_lipase-like"/>
</dbReference>
<dbReference type="EMBL" id="JBJXBP010000001">
    <property type="protein sequence ID" value="KAL3850032.1"/>
    <property type="molecule type" value="Genomic_DNA"/>
</dbReference>
<comment type="caution">
    <text evidence="5">The sequence shown here is derived from an EMBL/GenBank/DDBJ whole genome shotgun (WGS) entry which is preliminary data.</text>
</comment>